<dbReference type="InterPro" id="IPR029039">
    <property type="entry name" value="Flavoprotein-like_sf"/>
</dbReference>
<evidence type="ECO:0000256" key="4">
    <source>
        <dbReference type="ARBA" id="ARBA00022448"/>
    </source>
</evidence>
<keyword evidence="4" id="KW-0813">Transport</keyword>
<reference evidence="10 11" key="1">
    <citation type="journal article" date="2015" name="Genome Announc.">
        <title>Draft Genome Sequence of Filamentous Marine Cyanobacterium Lyngbya confervoides Strain BDU141951.</title>
        <authorList>
            <person name="Chandrababunaidu M.M."/>
            <person name="Sen D."/>
            <person name="Tripathy S."/>
        </authorList>
    </citation>
    <scope>NUCLEOTIDE SEQUENCE [LARGE SCALE GENOMIC DNA]</scope>
    <source>
        <strain evidence="10 11">BDU141951</strain>
    </source>
</reference>
<proteinExistence type="inferred from homology"/>
<dbReference type="Proteomes" id="UP000031561">
    <property type="component" value="Unassembled WGS sequence"/>
</dbReference>
<dbReference type="Pfam" id="PF19583">
    <property type="entry name" value="ODP"/>
    <property type="match status" value="1"/>
</dbReference>
<sequence>MATLTSTIAPQVNPGRCTIQVQSIASDITAFRCLDWDRDRFDIEFGLDHGTTYNSFLIEGEKRALVDTSHRKFESIYLDAIAQHLDLSKLDYLIISHTEPDHSGLVKEILAQAPQVTVVGAKIAIQFLENMVHQPFQSQIVKQGDRLDLGHGHELTFISAPNLHWPDTILTYDLQAQVLFTCDVFGMHYCNDVIYDDEADLLEPHSQYYYDCLMRPNARSVLSALKRMEGLVIQTIATGHGPLLRHHIPHWLQLYKQWSEAQVQVSQLAVLLYESGYGYGEPLTQSIAQGILKTGVEVECIDLEYTDAHDLRELVQMAMGIVIAMPAQSNPSNTAALSTILTSVHSKQALGLVESGGGEDEPIYPLRNALQGLGVVEAFAPILVKDQPDQALLQLCEEAGTDLGQWLTRDRTIQQIKAIDTDLEKALGRLSGGLYILTAQKEGTSSAMLASWVTQASLEPLGVAIAVAKDRAIESLLQVGDRFVLNILEEDNVQPLMRHFLKRFPPGADRFAGLKVYPAQNGAAILADALAYLECHITHRMECHDHWLVYSTVELGRVSKLEALTAVHRRKVGSHY</sequence>
<dbReference type="SMART" id="SM00849">
    <property type="entry name" value="Lactamase_B"/>
    <property type="match status" value="1"/>
</dbReference>
<dbReference type="InterPro" id="IPR001279">
    <property type="entry name" value="Metallo-B-lactamas"/>
</dbReference>
<dbReference type="InterPro" id="IPR012349">
    <property type="entry name" value="Split_barrel_FMN-bd"/>
</dbReference>
<dbReference type="InterPro" id="IPR008254">
    <property type="entry name" value="Flavodoxin/NO_synth"/>
</dbReference>
<organism evidence="10 11">
    <name type="scientific">Lyngbya confervoides BDU141951</name>
    <dbReference type="NCBI Taxonomy" id="1574623"/>
    <lineage>
        <taxon>Bacteria</taxon>
        <taxon>Bacillati</taxon>
        <taxon>Cyanobacteriota</taxon>
        <taxon>Cyanophyceae</taxon>
        <taxon>Oscillatoriophycideae</taxon>
        <taxon>Oscillatoriales</taxon>
        <taxon>Microcoleaceae</taxon>
        <taxon>Lyngbya</taxon>
    </lineage>
</organism>
<keyword evidence="11" id="KW-1185">Reference proteome</keyword>
<evidence type="ECO:0000256" key="1">
    <source>
        <dbReference type="ARBA" id="ARBA00001962"/>
    </source>
</evidence>
<dbReference type="Pfam" id="PF01613">
    <property type="entry name" value="Flavin_Reduct"/>
    <property type="match status" value="1"/>
</dbReference>
<dbReference type="PANTHER" id="PTHR32145">
    <property type="entry name" value="DIFLAVIN FLAVOPROTEIN A 2-RELATED"/>
    <property type="match status" value="1"/>
</dbReference>
<dbReference type="EMBL" id="JTHE03000079">
    <property type="protein sequence ID" value="MCM1983921.1"/>
    <property type="molecule type" value="Genomic_DNA"/>
</dbReference>
<comment type="caution">
    <text evidence="10">The sequence shown here is derived from an EMBL/GenBank/DDBJ whole genome shotgun (WGS) entry which is preliminary data.</text>
</comment>
<dbReference type="AlphaFoldDB" id="A0ABD4T643"/>
<name>A0ABD4T643_9CYAN</name>
<evidence type="ECO:0000256" key="7">
    <source>
        <dbReference type="ARBA" id="ARBA00023004"/>
    </source>
</evidence>
<evidence type="ECO:0000256" key="8">
    <source>
        <dbReference type="ARBA" id="ARBA00025633"/>
    </source>
</evidence>
<protein>
    <submittedName>
        <fullName evidence="10">Diflavin flavoprotein</fullName>
    </submittedName>
</protein>
<evidence type="ECO:0000313" key="10">
    <source>
        <dbReference type="EMBL" id="MCM1983921.1"/>
    </source>
</evidence>
<dbReference type="SUPFAM" id="SSF50475">
    <property type="entry name" value="FMN-binding split barrel"/>
    <property type="match status" value="1"/>
</dbReference>
<dbReference type="GO" id="GO:0046872">
    <property type="term" value="F:metal ion binding"/>
    <property type="evidence" value="ECO:0007669"/>
    <property type="project" value="UniProtKB-KW"/>
</dbReference>
<evidence type="ECO:0000256" key="6">
    <source>
        <dbReference type="ARBA" id="ARBA00022982"/>
    </source>
</evidence>
<dbReference type="Gene3D" id="3.60.15.10">
    <property type="entry name" value="Ribonuclease Z/Hydroxyacylglutathione hydrolase-like"/>
    <property type="match status" value="1"/>
</dbReference>
<dbReference type="SUPFAM" id="SSF52218">
    <property type="entry name" value="Flavoproteins"/>
    <property type="match status" value="1"/>
</dbReference>
<evidence type="ECO:0000256" key="2">
    <source>
        <dbReference type="ARBA" id="ARBA00006098"/>
    </source>
</evidence>
<keyword evidence="5" id="KW-0479">Metal-binding</keyword>
<keyword evidence="7" id="KW-0408">Iron</keyword>
<evidence type="ECO:0000256" key="5">
    <source>
        <dbReference type="ARBA" id="ARBA00022723"/>
    </source>
</evidence>
<feature type="domain" description="Flavodoxin-like" evidence="9">
    <location>
        <begin position="269"/>
        <end position="431"/>
    </location>
</feature>
<dbReference type="Gene3D" id="2.30.110.10">
    <property type="entry name" value="Electron Transport, Fmn-binding Protein, Chain A"/>
    <property type="match status" value="1"/>
</dbReference>
<evidence type="ECO:0000313" key="11">
    <source>
        <dbReference type="Proteomes" id="UP000031561"/>
    </source>
</evidence>
<evidence type="ECO:0000259" key="9">
    <source>
        <dbReference type="PROSITE" id="PS50902"/>
    </source>
</evidence>
<evidence type="ECO:0000256" key="3">
    <source>
        <dbReference type="ARBA" id="ARBA00007121"/>
    </source>
</evidence>
<dbReference type="GO" id="GO:0016646">
    <property type="term" value="F:oxidoreductase activity, acting on the CH-NH group of donors, NAD or NADP as acceptor"/>
    <property type="evidence" value="ECO:0007669"/>
    <property type="project" value="UniProtKB-ARBA"/>
</dbReference>
<dbReference type="SUPFAM" id="SSF56281">
    <property type="entry name" value="Metallo-hydrolase/oxidoreductase"/>
    <property type="match status" value="1"/>
</dbReference>
<gene>
    <name evidence="10" type="ORF">QQ91_0013950</name>
</gene>
<dbReference type="CDD" id="cd07709">
    <property type="entry name" value="flavodiiron_proteins_MBL-fold"/>
    <property type="match status" value="1"/>
</dbReference>
<dbReference type="InterPro" id="IPR051285">
    <property type="entry name" value="NADH_oxidoreductase_modular"/>
</dbReference>
<keyword evidence="6" id="KW-0249">Electron transport</keyword>
<dbReference type="PROSITE" id="PS50902">
    <property type="entry name" value="FLAVODOXIN_LIKE"/>
    <property type="match status" value="1"/>
</dbReference>
<comment type="similarity">
    <text evidence="2">In the C-terminal section; belongs to the flavodoxin reductase family.</text>
</comment>
<accession>A0ABD4T643</accession>
<comment type="cofactor">
    <cofactor evidence="1">
        <name>Fe cation</name>
        <dbReference type="ChEBI" id="CHEBI:24875"/>
    </cofactor>
</comment>
<dbReference type="SMART" id="SM00903">
    <property type="entry name" value="Flavin_Reduct"/>
    <property type="match status" value="1"/>
</dbReference>
<dbReference type="InterPro" id="IPR002563">
    <property type="entry name" value="Flavin_Rdtase-like_dom"/>
</dbReference>
<comment type="similarity">
    <text evidence="3">In the N-terminal section; belongs to the zinc metallo-hydrolase group 3 family.</text>
</comment>
<dbReference type="InterPro" id="IPR045761">
    <property type="entry name" value="ODP_dom"/>
</dbReference>
<dbReference type="Gene3D" id="3.40.50.360">
    <property type="match status" value="1"/>
</dbReference>
<comment type="function">
    <text evidence="8">Mediates electron transfer from NADH to oxygen, reducing it to water. This modular protein has 3 redox cofactors, in other organisms the same activity requires 2 or 3 proteins.</text>
</comment>
<dbReference type="RefSeq" id="WP_166275590.1">
    <property type="nucleotide sequence ID" value="NZ_JTHE03000079.1"/>
</dbReference>
<dbReference type="PANTHER" id="PTHR32145:SF11">
    <property type="entry name" value="DIFLAVIN FLAVOPROTEIN A 2-RELATED"/>
    <property type="match status" value="1"/>
</dbReference>
<dbReference type="InterPro" id="IPR036866">
    <property type="entry name" value="RibonucZ/Hydroxyglut_hydro"/>
</dbReference>